<feature type="transmembrane region" description="Helical" evidence="1">
    <location>
        <begin position="85"/>
        <end position="108"/>
    </location>
</feature>
<dbReference type="EMBL" id="HBUF01470779">
    <property type="protein sequence ID" value="CAG6744593.1"/>
    <property type="molecule type" value="Transcribed_RNA"/>
</dbReference>
<feature type="signal peptide" evidence="2">
    <location>
        <begin position="1"/>
        <end position="22"/>
    </location>
</feature>
<dbReference type="AlphaFoldDB" id="A0A8D8ZCT0"/>
<keyword evidence="1" id="KW-0812">Transmembrane</keyword>
<sequence length="130" mass="13460">MLIVGICLVISLVTWLSSVSVGAPMMITLGHFFPGSLALTPICVHTSCSFSILASSLVVNSMLIPASRISLILSIRTPTVDGLNVFITTSLVALLVPISSFLLSSGYISKCGLFLGTTGLFTPGTLTALA</sequence>
<evidence type="ECO:0000256" key="1">
    <source>
        <dbReference type="SAM" id="Phobius"/>
    </source>
</evidence>
<evidence type="ECO:0000256" key="2">
    <source>
        <dbReference type="SAM" id="SignalP"/>
    </source>
</evidence>
<keyword evidence="1" id="KW-1133">Transmembrane helix</keyword>
<evidence type="ECO:0000313" key="3">
    <source>
        <dbReference type="EMBL" id="CAG6744594.1"/>
    </source>
</evidence>
<organism evidence="3">
    <name type="scientific">Cacopsylla melanoneura</name>
    <dbReference type="NCBI Taxonomy" id="428564"/>
    <lineage>
        <taxon>Eukaryota</taxon>
        <taxon>Metazoa</taxon>
        <taxon>Ecdysozoa</taxon>
        <taxon>Arthropoda</taxon>
        <taxon>Hexapoda</taxon>
        <taxon>Insecta</taxon>
        <taxon>Pterygota</taxon>
        <taxon>Neoptera</taxon>
        <taxon>Paraneoptera</taxon>
        <taxon>Hemiptera</taxon>
        <taxon>Sternorrhyncha</taxon>
        <taxon>Psylloidea</taxon>
        <taxon>Psyllidae</taxon>
        <taxon>Psyllinae</taxon>
        <taxon>Cacopsylla</taxon>
    </lineage>
</organism>
<feature type="chain" id="PRO_5036428956" evidence="2">
    <location>
        <begin position="23"/>
        <end position="130"/>
    </location>
</feature>
<proteinExistence type="predicted"/>
<dbReference type="EMBL" id="HBUF01470780">
    <property type="protein sequence ID" value="CAG6744594.1"/>
    <property type="molecule type" value="Transcribed_RNA"/>
</dbReference>
<name>A0A8D8ZCT0_9HEMI</name>
<keyword evidence="2" id="KW-0732">Signal</keyword>
<accession>A0A8D8ZCT0</accession>
<reference evidence="3" key="1">
    <citation type="submission" date="2021-05" db="EMBL/GenBank/DDBJ databases">
        <authorList>
            <person name="Alioto T."/>
            <person name="Alioto T."/>
            <person name="Gomez Garrido J."/>
        </authorList>
    </citation>
    <scope>NUCLEOTIDE SEQUENCE</scope>
</reference>
<feature type="transmembrane region" description="Helical" evidence="1">
    <location>
        <begin position="38"/>
        <end position="64"/>
    </location>
</feature>
<protein>
    <submittedName>
        <fullName evidence="3">Uncharacterized protein</fullName>
    </submittedName>
</protein>
<keyword evidence="1" id="KW-0472">Membrane</keyword>